<proteinExistence type="predicted"/>
<dbReference type="GO" id="GO:0016787">
    <property type="term" value="F:hydrolase activity"/>
    <property type="evidence" value="ECO:0007669"/>
    <property type="project" value="UniProtKB-KW"/>
</dbReference>
<evidence type="ECO:0000259" key="3">
    <source>
        <dbReference type="SMART" id="SM00849"/>
    </source>
</evidence>
<evidence type="ECO:0000313" key="4">
    <source>
        <dbReference type="EMBL" id="MBB5271125.1"/>
    </source>
</evidence>
<dbReference type="Gene3D" id="3.60.15.10">
    <property type="entry name" value="Ribonuclease Z/Hydroxyacylglutathione hydrolase-like"/>
    <property type="match status" value="1"/>
</dbReference>
<keyword evidence="4" id="KW-0378">Hydrolase</keyword>
<dbReference type="RefSeq" id="WP_183965119.1">
    <property type="nucleotide sequence ID" value="NZ_BAABEW010000017.1"/>
</dbReference>
<dbReference type="PROSITE" id="PS51257">
    <property type="entry name" value="PROKAR_LIPOPROTEIN"/>
    <property type="match status" value="1"/>
</dbReference>
<feature type="region of interest" description="Disordered" evidence="1">
    <location>
        <begin position="28"/>
        <end position="64"/>
    </location>
</feature>
<keyword evidence="2" id="KW-0732">Signal</keyword>
<comment type="caution">
    <text evidence="4">The sequence shown here is derived from an EMBL/GenBank/DDBJ whole genome shotgun (WGS) entry which is preliminary data.</text>
</comment>
<name>A0A7W8HH33_9BURK</name>
<feature type="signal peptide" evidence="2">
    <location>
        <begin position="1"/>
        <end position="25"/>
    </location>
</feature>
<protein>
    <submittedName>
        <fullName evidence="4">Glyoxylase-like metal-dependent hydrolase (Beta-lactamase superfamily II)</fullName>
    </submittedName>
</protein>
<dbReference type="SMART" id="SM00849">
    <property type="entry name" value="Lactamase_B"/>
    <property type="match status" value="1"/>
</dbReference>
<gene>
    <name evidence="4" type="ORF">HNQ70_001129</name>
</gene>
<sequence>MRLQLRLPRVAIAAAVLGLAGCASSGAPGGGWPAAAAQDQARQGPSPSPGAAVQSGQARHAPLSVRVEPRQLSPRAWFVQGDAGPVSRENEGFNSNAGFVVTDEGVVVFDALGTPALGAELLAQIRRITPLPVRYVIVSHYHADHFYGLQVFKDAGAEIWAHRKVRDYLASDAPAARLEERRQSLAPWVDAQTRIVPPDLYLDGDTAFRLGGLGFRVLTVGPAHTVEDLMLLVEEEGVLFAGDLMFAGRVPFVGDADSRSWLESVRRLARMNPKAIVGGHGPASRDAARDLALTRDYLAFVRDAMGQAVERMQSFDEAYAATDWSQFRDLPAFEAANRRNAYNTYLRMEQEALAGK</sequence>
<dbReference type="InterPro" id="IPR050855">
    <property type="entry name" value="NDM-1-like"/>
</dbReference>
<dbReference type="Pfam" id="PF00753">
    <property type="entry name" value="Lactamase_B"/>
    <property type="match status" value="1"/>
</dbReference>
<feature type="domain" description="Metallo-beta-lactamase" evidence="3">
    <location>
        <begin position="94"/>
        <end position="280"/>
    </location>
</feature>
<dbReference type="Proteomes" id="UP000532440">
    <property type="component" value="Unassembled WGS sequence"/>
</dbReference>
<dbReference type="PANTHER" id="PTHR42951">
    <property type="entry name" value="METALLO-BETA-LACTAMASE DOMAIN-CONTAINING"/>
    <property type="match status" value="1"/>
</dbReference>
<keyword evidence="5" id="KW-1185">Reference proteome</keyword>
<evidence type="ECO:0000256" key="2">
    <source>
        <dbReference type="SAM" id="SignalP"/>
    </source>
</evidence>
<evidence type="ECO:0000256" key="1">
    <source>
        <dbReference type="SAM" id="MobiDB-lite"/>
    </source>
</evidence>
<dbReference type="AlphaFoldDB" id="A0A7W8HH33"/>
<dbReference type="InterPro" id="IPR036866">
    <property type="entry name" value="RibonucZ/Hydroxyglut_hydro"/>
</dbReference>
<reference evidence="4 5" key="1">
    <citation type="submission" date="2020-08" db="EMBL/GenBank/DDBJ databases">
        <title>Genomic Encyclopedia of Type Strains, Phase IV (KMG-IV): sequencing the most valuable type-strain genomes for metagenomic binning, comparative biology and taxonomic classification.</title>
        <authorList>
            <person name="Goeker M."/>
        </authorList>
    </citation>
    <scope>NUCLEOTIDE SEQUENCE [LARGE SCALE GENOMIC DNA]</scope>
    <source>
        <strain evidence="4 5">DSM 29781</strain>
    </source>
</reference>
<dbReference type="PANTHER" id="PTHR42951:SF20">
    <property type="entry name" value="BETA LACTAMASE"/>
    <property type="match status" value="1"/>
</dbReference>
<dbReference type="SUPFAM" id="SSF56281">
    <property type="entry name" value="Metallo-hydrolase/oxidoreductase"/>
    <property type="match status" value="1"/>
</dbReference>
<organism evidence="4 5">
    <name type="scientific">Quisquiliibacterium transsilvanicum</name>
    <dbReference type="NCBI Taxonomy" id="1549638"/>
    <lineage>
        <taxon>Bacteria</taxon>
        <taxon>Pseudomonadati</taxon>
        <taxon>Pseudomonadota</taxon>
        <taxon>Betaproteobacteria</taxon>
        <taxon>Burkholderiales</taxon>
        <taxon>Burkholderiaceae</taxon>
        <taxon>Quisquiliibacterium</taxon>
    </lineage>
</organism>
<feature type="chain" id="PRO_5030611347" evidence="2">
    <location>
        <begin position="26"/>
        <end position="356"/>
    </location>
</feature>
<dbReference type="EMBL" id="JACHGB010000002">
    <property type="protein sequence ID" value="MBB5271125.1"/>
    <property type="molecule type" value="Genomic_DNA"/>
</dbReference>
<accession>A0A7W8HH33</accession>
<dbReference type="InterPro" id="IPR001279">
    <property type="entry name" value="Metallo-B-lactamas"/>
</dbReference>
<evidence type="ECO:0000313" key="5">
    <source>
        <dbReference type="Proteomes" id="UP000532440"/>
    </source>
</evidence>
<dbReference type="CDD" id="cd16282">
    <property type="entry name" value="metallo-hydrolase-like_MBL-fold"/>
    <property type="match status" value="1"/>
</dbReference>